<evidence type="ECO:0000313" key="2">
    <source>
        <dbReference type="Proteomes" id="UP000611723"/>
    </source>
</evidence>
<protein>
    <submittedName>
        <fullName evidence="1">Nuclear transport factor 2 family protein</fullName>
    </submittedName>
</protein>
<dbReference type="InterPro" id="IPR032710">
    <property type="entry name" value="NTF2-like_dom_sf"/>
</dbReference>
<accession>A0A934X1A2</accession>
<dbReference type="AlphaFoldDB" id="A0A934X1A2"/>
<gene>
    <name evidence="1" type="ORF">JKA74_18665</name>
</gene>
<dbReference type="Proteomes" id="UP000611723">
    <property type="component" value="Unassembled WGS sequence"/>
</dbReference>
<evidence type="ECO:0000313" key="1">
    <source>
        <dbReference type="EMBL" id="MBK6267074.1"/>
    </source>
</evidence>
<comment type="caution">
    <text evidence="1">The sequence shown here is derived from an EMBL/GenBank/DDBJ whole genome shotgun (WGS) entry which is preliminary data.</text>
</comment>
<dbReference type="EMBL" id="JAEQBW010000014">
    <property type="protein sequence ID" value="MBK6267074.1"/>
    <property type="molecule type" value="Genomic_DNA"/>
</dbReference>
<dbReference type="Gene3D" id="3.10.450.50">
    <property type="match status" value="1"/>
</dbReference>
<dbReference type="RefSeq" id="WP_201432760.1">
    <property type="nucleotide sequence ID" value="NZ_JAEQBW010000014.1"/>
</dbReference>
<name>A0A934X1A2_9BACT</name>
<proteinExistence type="predicted"/>
<keyword evidence="2" id="KW-1185">Reference proteome</keyword>
<sequence>MNELEITTKEVLMHHLNAFGSNNLDEIMLDYTENSTLLTENGPLKGLGKIRGFFEEIFKLIPTGAEFQMKQLTVTENVAHIIWASKSDLAEIPMGSDSFFFENDKIKFHTVATFISNK</sequence>
<dbReference type="SUPFAM" id="SSF54427">
    <property type="entry name" value="NTF2-like"/>
    <property type="match status" value="1"/>
</dbReference>
<organism evidence="1 2">
    <name type="scientific">Marivirga aurantiaca</name>
    <dbReference type="NCBI Taxonomy" id="2802615"/>
    <lineage>
        <taxon>Bacteria</taxon>
        <taxon>Pseudomonadati</taxon>
        <taxon>Bacteroidota</taxon>
        <taxon>Cytophagia</taxon>
        <taxon>Cytophagales</taxon>
        <taxon>Marivirgaceae</taxon>
        <taxon>Marivirga</taxon>
    </lineage>
</organism>
<reference evidence="1" key="1">
    <citation type="submission" date="2021-01" db="EMBL/GenBank/DDBJ databases">
        <title>Marivirga aurantiaca sp. nov., isolated from intertidal surface sediments.</title>
        <authorList>
            <person name="Zhang M."/>
        </authorList>
    </citation>
    <scope>NUCLEOTIDE SEQUENCE</scope>
    <source>
        <strain evidence="1">S37H4</strain>
    </source>
</reference>